<keyword evidence="1" id="KW-0511">Multifunctional enzyme</keyword>
<dbReference type="AlphaFoldDB" id="A0A3Q7IGW3"/>
<feature type="domain" description="Reverse transcriptase" evidence="2">
    <location>
        <begin position="473"/>
        <end position="540"/>
    </location>
</feature>
<dbReference type="STRING" id="4081.A0A3Q7IGW3"/>
<dbReference type="CDD" id="cd09272">
    <property type="entry name" value="RNase_HI_RT_Ty1"/>
    <property type="match status" value="1"/>
</dbReference>
<proteinExistence type="predicted"/>
<dbReference type="Gene3D" id="3.30.70.270">
    <property type="match status" value="1"/>
</dbReference>
<dbReference type="PANTHER" id="PTHR37984:SF5">
    <property type="entry name" value="PROTEIN NYNRIN-LIKE"/>
    <property type="match status" value="1"/>
</dbReference>
<dbReference type="Gramene" id="Solyc10g052775.1.1">
    <property type="protein sequence ID" value="Solyc10g052775.1.1"/>
    <property type="gene ID" value="Solyc10g052775.1"/>
</dbReference>
<dbReference type="SUPFAM" id="SSF56672">
    <property type="entry name" value="DNA/RNA polymerases"/>
    <property type="match status" value="1"/>
</dbReference>
<dbReference type="Proteomes" id="UP000004994">
    <property type="component" value="Chromosome 10"/>
</dbReference>
<evidence type="ECO:0000313" key="5">
    <source>
        <dbReference type="Proteomes" id="UP000004994"/>
    </source>
</evidence>
<dbReference type="InParanoid" id="A0A3Q7IGW3"/>
<evidence type="ECO:0000259" key="3">
    <source>
        <dbReference type="Pfam" id="PF17919"/>
    </source>
</evidence>
<reference evidence="4" key="1">
    <citation type="journal article" date="2012" name="Nature">
        <title>The tomato genome sequence provides insights into fleshy fruit evolution.</title>
        <authorList>
            <consortium name="Tomato Genome Consortium"/>
        </authorList>
    </citation>
    <scope>NUCLEOTIDE SEQUENCE [LARGE SCALE GENOMIC DNA]</scope>
    <source>
        <strain evidence="4">cv. Heinz 1706</strain>
    </source>
</reference>
<evidence type="ECO:0000259" key="2">
    <source>
        <dbReference type="Pfam" id="PF00078"/>
    </source>
</evidence>
<reference evidence="4" key="2">
    <citation type="submission" date="2019-01" db="UniProtKB">
        <authorList>
            <consortium name="EnsemblPlants"/>
        </authorList>
    </citation>
    <scope>IDENTIFICATION</scope>
    <source>
        <strain evidence="4">cv. Heinz 1706</strain>
    </source>
</reference>
<name>A0A3Q7IGW3_SOLLC</name>
<sequence>MKISRDRSFGTLNLSQELYIEKVLIRFRVNDAKPRTTPLANHFKLSKEQSPKPAEKRDYMSLVPYTSTVGSLMYAMVCTRPDIAHVVGVVSRNMANPGKEHWEAVKWLLKYLRGTSSASLCFGYGKVTLLGFVDADLGGDVDSIKSTSGYIYSIGGTTVSLMSRLQKCVSLSSTEADFVGELKKGIRFVVNMFKPTTLKLAIEKARMQEKAIEVVQRSNKARVVFPRRYEARPVDLMLFKHSPLVYEYKKSNRMCFLYRDTYNIGQCNVGNQCRPKQLNWLIGKVKTGEEVSSEVEDPSYTILSIEGEIEQEVQEVVWLNAFTGNNQGVNTILVSGTLKNTSLTLLIDSGSTHNFVDQHTITKAVRVTEADGNYAMCISNCKGFKWKMQWRSFQEDLLITLVGVFEEPNLLNPIEALDHAIPLKPGMDDKLDELYDFVIFSKVDLRAGYHQIRMKADDIHKNTFRTHLGHYEFKALMNQVFQPFLRKLVMVFFDDKVIYSISLKDRLEHLVVVSDTLSENSLYVKRLKCSFGEPKVEYLVHVVTGEGVTTNPSRIQEMLGCPTPKSLKDLRGFLGLTGYYMKYGAANLAFSTLKSDISSTPVLVLPDFTKEFIVETDASHNGIYAVFRQEGRPITYFSKVLAPKSKEKSIYEKEYTAL</sequence>
<evidence type="ECO:0000313" key="4">
    <source>
        <dbReference type="EnsemblPlants" id="Solyc10g052775.1.1"/>
    </source>
</evidence>
<dbReference type="InterPro" id="IPR043128">
    <property type="entry name" value="Rev_trsase/Diguanyl_cyclase"/>
</dbReference>
<dbReference type="InterPro" id="IPR043502">
    <property type="entry name" value="DNA/RNA_pol_sf"/>
</dbReference>
<dbReference type="InterPro" id="IPR000477">
    <property type="entry name" value="RT_dom"/>
</dbReference>
<dbReference type="CDD" id="cd00303">
    <property type="entry name" value="retropepsin_like"/>
    <property type="match status" value="1"/>
</dbReference>
<dbReference type="PANTHER" id="PTHR37984">
    <property type="entry name" value="PROTEIN CBG26694"/>
    <property type="match status" value="1"/>
</dbReference>
<organism evidence="4">
    <name type="scientific">Solanum lycopersicum</name>
    <name type="common">Tomato</name>
    <name type="synonym">Lycopersicon esculentum</name>
    <dbReference type="NCBI Taxonomy" id="4081"/>
    <lineage>
        <taxon>Eukaryota</taxon>
        <taxon>Viridiplantae</taxon>
        <taxon>Streptophyta</taxon>
        <taxon>Embryophyta</taxon>
        <taxon>Tracheophyta</taxon>
        <taxon>Spermatophyta</taxon>
        <taxon>Magnoliopsida</taxon>
        <taxon>eudicotyledons</taxon>
        <taxon>Gunneridae</taxon>
        <taxon>Pentapetalae</taxon>
        <taxon>asterids</taxon>
        <taxon>lamiids</taxon>
        <taxon>Solanales</taxon>
        <taxon>Solanaceae</taxon>
        <taxon>Solanoideae</taxon>
        <taxon>Solaneae</taxon>
        <taxon>Solanum</taxon>
        <taxon>Solanum subgen. Lycopersicon</taxon>
    </lineage>
</organism>
<dbReference type="GO" id="GO:0003824">
    <property type="term" value="F:catalytic activity"/>
    <property type="evidence" value="ECO:0007669"/>
    <property type="project" value="UniProtKB-KW"/>
</dbReference>
<keyword evidence="5" id="KW-1185">Reference proteome</keyword>
<accession>A0A3Q7IGW3</accession>
<dbReference type="InterPro" id="IPR050951">
    <property type="entry name" value="Retrovirus_Pol_polyprotein"/>
</dbReference>
<dbReference type="EnsemblPlants" id="Solyc10g052775.1.1">
    <property type="protein sequence ID" value="Solyc10g052775.1.1"/>
    <property type="gene ID" value="Solyc10g052775.1"/>
</dbReference>
<dbReference type="CDD" id="cd01647">
    <property type="entry name" value="RT_LTR"/>
    <property type="match status" value="1"/>
</dbReference>
<protein>
    <submittedName>
        <fullName evidence="4">Uncharacterized protein</fullName>
    </submittedName>
</protein>
<evidence type="ECO:0000256" key="1">
    <source>
        <dbReference type="ARBA" id="ARBA00023268"/>
    </source>
</evidence>
<feature type="domain" description="Reverse transcriptase/retrotransposon-derived protein RNase H-like" evidence="3">
    <location>
        <begin position="588"/>
        <end position="657"/>
    </location>
</feature>
<dbReference type="Pfam" id="PF00078">
    <property type="entry name" value="RVT_1"/>
    <property type="match status" value="1"/>
</dbReference>
<dbReference type="OMA" id="CISNCKG"/>
<dbReference type="Pfam" id="PF17919">
    <property type="entry name" value="RT_RNaseH_2"/>
    <property type="match status" value="1"/>
</dbReference>
<dbReference type="InterPro" id="IPR041577">
    <property type="entry name" value="RT_RNaseH_2"/>
</dbReference>